<name>A0A2N3KMG4_9PROT</name>
<dbReference type="RefSeq" id="WP_101269592.1">
    <property type="nucleotide sequence ID" value="NZ_NWTK01000014.1"/>
</dbReference>
<reference evidence="4 5" key="1">
    <citation type="submission" date="2017-09" db="EMBL/GenBank/DDBJ databases">
        <title>Biodiversity and function of Thalassospira species in the particle-attached aromatic-hydrocarbon-degrading consortia from the surface seawater of the South China Sea.</title>
        <authorList>
            <person name="Dong C."/>
            <person name="Liu R."/>
            <person name="Shao Z."/>
        </authorList>
    </citation>
    <scope>NUCLEOTIDE SEQUENCE [LARGE SCALE GENOMIC DNA]</scope>
    <source>
        <strain evidence="4 5">CSC1P2</strain>
    </source>
</reference>
<dbReference type="PANTHER" id="PTHR37302">
    <property type="entry name" value="SLR1116 PROTEIN"/>
    <property type="match status" value="1"/>
</dbReference>
<comment type="similarity">
    <text evidence="1">Belongs to the DinB family.</text>
</comment>
<accession>A0A2N3KMG4</accession>
<dbReference type="PANTHER" id="PTHR37302:SF1">
    <property type="entry name" value="PROTEIN DINB"/>
    <property type="match status" value="1"/>
</dbReference>
<evidence type="ECO:0008006" key="6">
    <source>
        <dbReference type="Google" id="ProtNLM"/>
    </source>
</evidence>
<dbReference type="Proteomes" id="UP000233597">
    <property type="component" value="Unassembled WGS sequence"/>
</dbReference>
<evidence type="ECO:0000256" key="1">
    <source>
        <dbReference type="ARBA" id="ARBA00008635"/>
    </source>
</evidence>
<dbReference type="InterPro" id="IPR007837">
    <property type="entry name" value="DinB"/>
</dbReference>
<comment type="caution">
    <text evidence="4">The sequence shown here is derived from an EMBL/GenBank/DDBJ whole genome shotgun (WGS) entry which is preliminary data.</text>
</comment>
<dbReference type="AlphaFoldDB" id="A0A2N3KMG4"/>
<dbReference type="SUPFAM" id="SSF109854">
    <property type="entry name" value="DinB/YfiT-like putative metalloenzymes"/>
    <property type="match status" value="2"/>
</dbReference>
<evidence type="ECO:0000313" key="5">
    <source>
        <dbReference type="Proteomes" id="UP000233597"/>
    </source>
</evidence>
<dbReference type="OrthoDB" id="9807509at2"/>
<feature type="binding site" evidence="3">
    <location>
        <position position="330"/>
    </location>
    <ligand>
        <name>a divalent metal cation</name>
        <dbReference type="ChEBI" id="CHEBI:60240"/>
    </ligand>
</feature>
<dbReference type="Gene3D" id="1.20.120.450">
    <property type="entry name" value="dinb family like domain"/>
    <property type="match status" value="2"/>
</dbReference>
<proteinExistence type="inferred from homology"/>
<organism evidence="4 5">
    <name type="scientific">Thalassospira marina</name>
    <dbReference type="NCBI Taxonomy" id="2048283"/>
    <lineage>
        <taxon>Bacteria</taxon>
        <taxon>Pseudomonadati</taxon>
        <taxon>Pseudomonadota</taxon>
        <taxon>Alphaproteobacteria</taxon>
        <taxon>Rhodospirillales</taxon>
        <taxon>Thalassospiraceae</taxon>
        <taxon>Thalassospira</taxon>
    </lineage>
</organism>
<evidence type="ECO:0000313" key="4">
    <source>
        <dbReference type="EMBL" id="PKR51745.1"/>
    </source>
</evidence>
<protein>
    <recommendedName>
        <fullName evidence="6">Damage-inducible protein DinB</fullName>
    </recommendedName>
</protein>
<feature type="binding site" evidence="3">
    <location>
        <position position="242"/>
    </location>
    <ligand>
        <name>a divalent metal cation</name>
        <dbReference type="ChEBI" id="CHEBI:60240"/>
    </ligand>
</feature>
<dbReference type="Pfam" id="PF05163">
    <property type="entry name" value="DinB"/>
    <property type="match status" value="2"/>
</dbReference>
<dbReference type="GO" id="GO:0046872">
    <property type="term" value="F:metal ion binding"/>
    <property type="evidence" value="ECO:0007669"/>
    <property type="project" value="UniProtKB-KW"/>
</dbReference>
<evidence type="ECO:0000256" key="3">
    <source>
        <dbReference type="PIRSR" id="PIRSR607837-1"/>
    </source>
</evidence>
<evidence type="ECO:0000256" key="2">
    <source>
        <dbReference type="ARBA" id="ARBA00022723"/>
    </source>
</evidence>
<gene>
    <name evidence="4" type="ORF">COO20_19500</name>
</gene>
<dbReference type="InterPro" id="IPR034660">
    <property type="entry name" value="DinB/YfiT-like"/>
</dbReference>
<keyword evidence="2 3" id="KW-0479">Metal-binding</keyword>
<sequence>MPLMDFDACGQVLARYNYWQNRIVFGLCAQMDDAALHAKRGLFFGTIHATLHHILYVDQRILTLLAGGNPGAYDPAQLPAPDFATLHRLREETDAAILKCTDPDSPKDWQCKTFHQIEHDEIERNGIGRNKIARDIPLQVYFLHMFNHQTHHRSQVTSALYHLGLDYGVTGMPFTPEMPQPTFENRNNHMPLMDFNACGRELARYNSWQNRVLFDLCDKIGDDARRADRGMFFGSIHATLNHILYIDQRITTLLKGGNPGAFTPTIIIADDFAELRKMREEMDAFLETLTDHENTGWQENIRTLADVTGKVRDVPLQVLYMQIFNHQTHHRSQITSELHKMGVDYGITDVPLTPGMPF</sequence>
<dbReference type="EMBL" id="NWTK01000014">
    <property type="protein sequence ID" value="PKR51745.1"/>
    <property type="molecule type" value="Genomic_DNA"/>
</dbReference>
<feature type="binding site" evidence="3">
    <location>
        <position position="326"/>
    </location>
    <ligand>
        <name>a divalent metal cation</name>
        <dbReference type="ChEBI" id="CHEBI:60240"/>
    </ligand>
</feature>